<comment type="caution">
    <text evidence="1">The sequence shown here is derived from an EMBL/GenBank/DDBJ whole genome shotgun (WGS) entry which is preliminary data.</text>
</comment>
<reference evidence="1 2" key="1">
    <citation type="submission" date="2024-01" db="EMBL/GenBank/DDBJ databases">
        <title>A telomere-to-telomere, gap-free genome of sweet tea (Lithocarpus litseifolius).</title>
        <authorList>
            <person name="Zhou J."/>
        </authorList>
    </citation>
    <scope>NUCLEOTIDE SEQUENCE [LARGE SCALE GENOMIC DNA]</scope>
    <source>
        <strain evidence="1">Zhou-2022a</strain>
        <tissue evidence="1">Leaf</tissue>
    </source>
</reference>
<keyword evidence="2" id="KW-1185">Reference proteome</keyword>
<evidence type="ECO:0000313" key="1">
    <source>
        <dbReference type="EMBL" id="KAK9989734.1"/>
    </source>
</evidence>
<protein>
    <submittedName>
        <fullName evidence="1">Uncharacterized protein</fullName>
    </submittedName>
</protein>
<organism evidence="1 2">
    <name type="scientific">Lithocarpus litseifolius</name>
    <dbReference type="NCBI Taxonomy" id="425828"/>
    <lineage>
        <taxon>Eukaryota</taxon>
        <taxon>Viridiplantae</taxon>
        <taxon>Streptophyta</taxon>
        <taxon>Embryophyta</taxon>
        <taxon>Tracheophyta</taxon>
        <taxon>Spermatophyta</taxon>
        <taxon>Magnoliopsida</taxon>
        <taxon>eudicotyledons</taxon>
        <taxon>Gunneridae</taxon>
        <taxon>Pentapetalae</taxon>
        <taxon>rosids</taxon>
        <taxon>fabids</taxon>
        <taxon>Fagales</taxon>
        <taxon>Fagaceae</taxon>
        <taxon>Lithocarpus</taxon>
    </lineage>
</organism>
<dbReference type="EMBL" id="JAZDWU010000010">
    <property type="protein sequence ID" value="KAK9989734.1"/>
    <property type="molecule type" value="Genomic_DNA"/>
</dbReference>
<accession>A0AAW2BY64</accession>
<dbReference type="AlphaFoldDB" id="A0AAW2BY64"/>
<name>A0AAW2BY64_9ROSI</name>
<sequence length="114" mass="12796">MPIKNNASSSCSLTTKCKYPHIGETGRNDIISASKVSYESSHQKGFHFITTNALMGNLKTFYILRYVVPPTKDDNSCSKIQAITNLSSNEWDKLGRHLLGERESQLAKDEDEDE</sequence>
<proteinExistence type="predicted"/>
<evidence type="ECO:0000313" key="2">
    <source>
        <dbReference type="Proteomes" id="UP001459277"/>
    </source>
</evidence>
<dbReference type="Proteomes" id="UP001459277">
    <property type="component" value="Unassembled WGS sequence"/>
</dbReference>
<gene>
    <name evidence="1" type="ORF">SO802_029973</name>
</gene>